<sequence length="135" mass="14039">MIGRGLARDALSDQRARTGLRKPPGAGAAGYRRARDTPRGGCRRARDTPPAGCRRDGYGTFGTGRWARSGGEGSVRNAPPAVVLGRAPLRDPAEWVAEGAPEAGTTGVDVDAAPRSAPPATVWPKTAIVQQLARS</sequence>
<feature type="region of interest" description="Disordered" evidence="1">
    <location>
        <begin position="101"/>
        <end position="121"/>
    </location>
</feature>
<evidence type="ECO:0000313" key="2">
    <source>
        <dbReference type="EMBL" id="GFN05992.1"/>
    </source>
</evidence>
<name>A0A7J0CU98_STRMI</name>
<organism evidence="2 3">
    <name type="scientific">Streptomyces microflavus</name>
    <name type="common">Streptomyces lipmanii</name>
    <dbReference type="NCBI Taxonomy" id="1919"/>
    <lineage>
        <taxon>Bacteria</taxon>
        <taxon>Bacillati</taxon>
        <taxon>Actinomycetota</taxon>
        <taxon>Actinomycetes</taxon>
        <taxon>Kitasatosporales</taxon>
        <taxon>Streptomycetaceae</taxon>
        <taxon>Streptomyces</taxon>
    </lineage>
</organism>
<reference evidence="2 3" key="1">
    <citation type="submission" date="2020-05" db="EMBL/GenBank/DDBJ databases">
        <title>Whole genome shotgun sequence of Streptomyces microflavus NBRC 13062.</title>
        <authorList>
            <person name="Komaki H."/>
            <person name="Tamura T."/>
        </authorList>
    </citation>
    <scope>NUCLEOTIDE SEQUENCE [LARGE SCALE GENOMIC DNA]</scope>
    <source>
        <strain evidence="2 3">NBRC 13062</strain>
    </source>
</reference>
<feature type="compositionally biased region" description="Basic and acidic residues" evidence="1">
    <location>
        <begin position="1"/>
        <end position="16"/>
    </location>
</feature>
<evidence type="ECO:0000256" key="1">
    <source>
        <dbReference type="SAM" id="MobiDB-lite"/>
    </source>
</evidence>
<evidence type="ECO:0000313" key="3">
    <source>
        <dbReference type="Proteomes" id="UP000498740"/>
    </source>
</evidence>
<dbReference type="AlphaFoldDB" id="A0A7J0CU98"/>
<comment type="caution">
    <text evidence="2">The sequence shown here is derived from an EMBL/GenBank/DDBJ whole genome shotgun (WGS) entry which is preliminary data.</text>
</comment>
<gene>
    <name evidence="2" type="ORF">Smic_45480</name>
</gene>
<dbReference type="Proteomes" id="UP000498740">
    <property type="component" value="Unassembled WGS sequence"/>
</dbReference>
<accession>A0A7J0CU98</accession>
<feature type="region of interest" description="Disordered" evidence="1">
    <location>
        <begin position="1"/>
        <end position="79"/>
    </location>
</feature>
<protein>
    <submittedName>
        <fullName evidence="2">Uncharacterized protein</fullName>
    </submittedName>
</protein>
<proteinExistence type="predicted"/>
<dbReference type="EMBL" id="BLWD01000001">
    <property type="protein sequence ID" value="GFN05992.1"/>
    <property type="molecule type" value="Genomic_DNA"/>
</dbReference>